<dbReference type="EMBL" id="AMQN01000833">
    <property type="status" value="NOT_ANNOTATED_CDS"/>
    <property type="molecule type" value="Genomic_DNA"/>
</dbReference>
<dbReference type="EMBL" id="KB296161">
    <property type="protein sequence ID" value="ELU12201.1"/>
    <property type="molecule type" value="Genomic_DNA"/>
</dbReference>
<gene>
    <name evidence="1" type="ORF">CAPTEDRAFT_204747</name>
</gene>
<reference evidence="1 3" key="2">
    <citation type="journal article" date="2013" name="Nature">
        <title>Insights into bilaterian evolution from three spiralian genomes.</title>
        <authorList>
            <person name="Simakov O."/>
            <person name="Marletaz F."/>
            <person name="Cho S.J."/>
            <person name="Edsinger-Gonzales E."/>
            <person name="Havlak P."/>
            <person name="Hellsten U."/>
            <person name="Kuo D.H."/>
            <person name="Larsson T."/>
            <person name="Lv J."/>
            <person name="Arendt D."/>
            <person name="Savage R."/>
            <person name="Osoegawa K."/>
            <person name="de Jong P."/>
            <person name="Grimwood J."/>
            <person name="Chapman J.A."/>
            <person name="Shapiro H."/>
            <person name="Aerts A."/>
            <person name="Otillar R.P."/>
            <person name="Terry A.Y."/>
            <person name="Boore J.L."/>
            <person name="Grigoriev I.V."/>
            <person name="Lindberg D.R."/>
            <person name="Seaver E.C."/>
            <person name="Weisblat D.A."/>
            <person name="Putnam N.H."/>
            <person name="Rokhsar D.S."/>
        </authorList>
    </citation>
    <scope>NUCLEOTIDE SEQUENCE</scope>
    <source>
        <strain evidence="1 3">I ESC-2004</strain>
    </source>
</reference>
<sequence length="140" mass="15854">MSSFFEGSPNLPGCLHSEMKSMPYGTQTKDIHFSIIECSESVEQQLDINTSIECAEEPAGKHPYYLPEENDGAYVEEDEVEYCQAPFTFWSPSKGGLFGVFCNEAHLFSQGANAVVSYLHFFLRIMAWDRKTDVHLHCDN</sequence>
<name>R7V760_CAPTE</name>
<proteinExistence type="predicted"/>
<keyword evidence="3" id="KW-1185">Reference proteome</keyword>
<dbReference type="EnsemblMetazoa" id="CapteT204747">
    <property type="protein sequence ID" value="CapteP204747"/>
    <property type="gene ID" value="CapteG204747"/>
</dbReference>
<dbReference type="AlphaFoldDB" id="R7V760"/>
<evidence type="ECO:0000313" key="1">
    <source>
        <dbReference type="EMBL" id="ELU12201.1"/>
    </source>
</evidence>
<protein>
    <submittedName>
        <fullName evidence="1 2">Uncharacterized protein</fullName>
    </submittedName>
</protein>
<evidence type="ECO:0000313" key="2">
    <source>
        <dbReference type="EnsemblMetazoa" id="CapteP204747"/>
    </source>
</evidence>
<reference evidence="2" key="3">
    <citation type="submission" date="2015-06" db="UniProtKB">
        <authorList>
            <consortium name="EnsemblMetazoa"/>
        </authorList>
    </citation>
    <scope>IDENTIFICATION</scope>
</reference>
<accession>R7V760</accession>
<dbReference type="Proteomes" id="UP000014760">
    <property type="component" value="Unassembled WGS sequence"/>
</dbReference>
<reference evidence="3" key="1">
    <citation type="submission" date="2012-12" db="EMBL/GenBank/DDBJ databases">
        <authorList>
            <person name="Hellsten U."/>
            <person name="Grimwood J."/>
            <person name="Chapman J.A."/>
            <person name="Shapiro H."/>
            <person name="Aerts A."/>
            <person name="Otillar R.P."/>
            <person name="Terry A.Y."/>
            <person name="Boore J.L."/>
            <person name="Simakov O."/>
            <person name="Marletaz F."/>
            <person name="Cho S.-J."/>
            <person name="Edsinger-Gonzales E."/>
            <person name="Havlak P."/>
            <person name="Kuo D.-H."/>
            <person name="Larsson T."/>
            <person name="Lv J."/>
            <person name="Arendt D."/>
            <person name="Savage R."/>
            <person name="Osoegawa K."/>
            <person name="de Jong P."/>
            <person name="Lindberg D.R."/>
            <person name="Seaver E.C."/>
            <person name="Weisblat D.A."/>
            <person name="Putnam N.H."/>
            <person name="Grigoriev I.V."/>
            <person name="Rokhsar D.S."/>
        </authorList>
    </citation>
    <scope>NUCLEOTIDE SEQUENCE</scope>
    <source>
        <strain evidence="3">I ESC-2004</strain>
    </source>
</reference>
<organism evidence="1">
    <name type="scientific">Capitella teleta</name>
    <name type="common">Polychaete worm</name>
    <dbReference type="NCBI Taxonomy" id="283909"/>
    <lineage>
        <taxon>Eukaryota</taxon>
        <taxon>Metazoa</taxon>
        <taxon>Spiralia</taxon>
        <taxon>Lophotrochozoa</taxon>
        <taxon>Annelida</taxon>
        <taxon>Polychaeta</taxon>
        <taxon>Sedentaria</taxon>
        <taxon>Scolecida</taxon>
        <taxon>Capitellidae</taxon>
        <taxon>Capitella</taxon>
    </lineage>
</organism>
<dbReference type="HOGENOM" id="CLU_1836978_0_0_1"/>
<evidence type="ECO:0000313" key="3">
    <source>
        <dbReference type="Proteomes" id="UP000014760"/>
    </source>
</evidence>